<comment type="similarity">
    <text evidence="1">Belongs to the UPF0161 family.</text>
</comment>
<comment type="function">
    <text evidence="1">Could be involved in insertion of integral membrane proteins into the membrane.</text>
</comment>
<protein>
    <recommendedName>
        <fullName evidence="1">Putative membrane protein insertion efficiency factor</fullName>
    </recommendedName>
</protein>
<dbReference type="HAMAP" id="MF_00386">
    <property type="entry name" value="UPF0161_YidD"/>
    <property type="match status" value="1"/>
</dbReference>
<dbReference type="EMBL" id="FNDK01000001">
    <property type="protein sequence ID" value="SDH05268.1"/>
    <property type="molecule type" value="Genomic_DNA"/>
</dbReference>
<accession>A0A1G7Z988</accession>
<dbReference type="NCBIfam" id="TIGR00278">
    <property type="entry name" value="membrane protein insertion efficiency factor YidD"/>
    <property type="match status" value="1"/>
</dbReference>
<dbReference type="InterPro" id="IPR002696">
    <property type="entry name" value="Membr_insert_effic_factor_YidD"/>
</dbReference>
<sequence>MKTVLLSIISFYQKVISPLTPPRCRFYPTCSQYGKEAIQRFGAVKGGFLTLVRISKCQPFHRGGFDPVPEKQPKHKTR</sequence>
<evidence type="ECO:0000256" key="1">
    <source>
        <dbReference type="HAMAP-Rule" id="MF_00386"/>
    </source>
</evidence>
<reference evidence="2 3" key="1">
    <citation type="submission" date="2016-10" db="EMBL/GenBank/DDBJ databases">
        <authorList>
            <person name="de Groot N.N."/>
        </authorList>
    </citation>
    <scope>NUCLEOTIDE SEQUENCE [LARGE SCALE GENOMIC DNA]</scope>
    <source>
        <strain evidence="2 3">DSM 21632</strain>
    </source>
</reference>
<dbReference type="PANTHER" id="PTHR33383:SF1">
    <property type="entry name" value="MEMBRANE PROTEIN INSERTION EFFICIENCY FACTOR-RELATED"/>
    <property type="match status" value="1"/>
</dbReference>
<dbReference type="SMART" id="SM01234">
    <property type="entry name" value="Haemolytic"/>
    <property type="match status" value="1"/>
</dbReference>
<dbReference type="Pfam" id="PF01809">
    <property type="entry name" value="YidD"/>
    <property type="match status" value="1"/>
</dbReference>
<dbReference type="GO" id="GO:0005886">
    <property type="term" value="C:plasma membrane"/>
    <property type="evidence" value="ECO:0007669"/>
    <property type="project" value="UniProtKB-SubCell"/>
</dbReference>
<keyword evidence="1" id="KW-1003">Cell membrane</keyword>
<evidence type="ECO:0000313" key="3">
    <source>
        <dbReference type="Proteomes" id="UP000199163"/>
    </source>
</evidence>
<dbReference type="Proteomes" id="UP000199163">
    <property type="component" value="Unassembled WGS sequence"/>
</dbReference>
<dbReference type="STRING" id="568899.SAMN05192534_101455"/>
<comment type="subcellular location">
    <subcellularLocation>
        <location evidence="1">Cell membrane</location>
        <topology evidence="1">Peripheral membrane protein</topology>
        <orientation evidence="1">Cytoplasmic side</orientation>
    </subcellularLocation>
</comment>
<name>A0A1G7Z988_9BACI</name>
<keyword evidence="1" id="KW-0472">Membrane</keyword>
<proteinExistence type="inferred from homology"/>
<dbReference type="AlphaFoldDB" id="A0A1G7Z988"/>
<organism evidence="2 3">
    <name type="scientific">Alteribacillus persepolensis</name>
    <dbReference type="NCBI Taxonomy" id="568899"/>
    <lineage>
        <taxon>Bacteria</taxon>
        <taxon>Bacillati</taxon>
        <taxon>Bacillota</taxon>
        <taxon>Bacilli</taxon>
        <taxon>Bacillales</taxon>
        <taxon>Bacillaceae</taxon>
        <taxon>Alteribacillus</taxon>
    </lineage>
</organism>
<dbReference type="PANTHER" id="PTHR33383">
    <property type="entry name" value="MEMBRANE PROTEIN INSERTION EFFICIENCY FACTOR-RELATED"/>
    <property type="match status" value="1"/>
</dbReference>
<gene>
    <name evidence="2" type="ORF">SAMN05192534_101455</name>
</gene>
<dbReference type="RefSeq" id="WP_217635727.1">
    <property type="nucleotide sequence ID" value="NZ_FNDK01000001.1"/>
</dbReference>
<evidence type="ECO:0000313" key="2">
    <source>
        <dbReference type="EMBL" id="SDH05268.1"/>
    </source>
</evidence>
<keyword evidence="3" id="KW-1185">Reference proteome</keyword>